<name>A0A7J0FQZ9_9ERIC</name>
<evidence type="ECO:0000256" key="7">
    <source>
        <dbReference type="SAM" id="Phobius"/>
    </source>
</evidence>
<evidence type="ECO:0000259" key="8">
    <source>
        <dbReference type="Pfam" id="PF13906"/>
    </source>
</evidence>
<sequence>MLATWTPDQELNQVRLRSGADMKRKLKWYDLVSLGVGGMLGVGVFVTTGRVARDTSGPSVFISYIIAGVSALLSSLCYTEFSIEIPVAGGAFSYLRVTFGEFVGYFAGANILMEYVLSNAAIARTFTVYMCCAFGVHDPNSWRVKVDGFLKGYNMLDFPAVSLIALLTLCLCHSTKESSMLNLIMTVFHVLFFGFIVIAGFYNGSSENLVKPGGLAPFGIKGVLDGAAIVYFSYIGYDSVSTMAEEIQNPSKSLPVGIVGSVIIVSTLYCLMALSLCMMVPYNKISEDASFSMAFENIGWKWASNVVGAGASLGIVASLLVAMLGQARYLCVIGRARLVPSWLAQVHPSTGTPLNATLFLGVCTALIALFTELEIVLDLINIGTLIVFYLVANALIYRRYVTTTTKPPLHALLFLLLLSSTSLGFSLSWKLNQNWWGLAIFGCLIVTATAFFHYMVPCHRQPVPLAATWAVPLMPWPAAISIFLNVFLLTTLKRLSFQRFGVWTCLITLFYVLYGVHSTYQAEEVGEELGGDGVNPNSSTPQSKIDIQVL</sequence>
<dbReference type="Pfam" id="PF13520">
    <property type="entry name" value="AA_permease_2"/>
    <property type="match status" value="1"/>
</dbReference>
<proteinExistence type="inferred from homology"/>
<feature type="transmembrane region" description="Helical" evidence="7">
    <location>
        <begin position="409"/>
        <end position="429"/>
    </location>
</feature>
<feature type="transmembrane region" description="Helical" evidence="7">
    <location>
        <begin position="60"/>
        <end position="81"/>
    </location>
</feature>
<protein>
    <submittedName>
        <fullName evidence="9">Cationic amino acid transporter 6</fullName>
    </submittedName>
</protein>
<dbReference type="GO" id="GO:0015171">
    <property type="term" value="F:amino acid transmembrane transporter activity"/>
    <property type="evidence" value="ECO:0007669"/>
    <property type="project" value="TreeGrafter"/>
</dbReference>
<evidence type="ECO:0000256" key="1">
    <source>
        <dbReference type="ARBA" id="ARBA00004141"/>
    </source>
</evidence>
<dbReference type="AlphaFoldDB" id="A0A7J0FQZ9"/>
<evidence type="ECO:0000256" key="3">
    <source>
        <dbReference type="ARBA" id="ARBA00022692"/>
    </source>
</evidence>
<feature type="transmembrane region" description="Helical" evidence="7">
    <location>
        <begin position="466"/>
        <end position="488"/>
    </location>
</feature>
<feature type="transmembrane region" description="Helical" evidence="7">
    <location>
        <begin position="87"/>
        <end position="108"/>
    </location>
</feature>
<dbReference type="Proteomes" id="UP000585474">
    <property type="component" value="Unassembled WGS sequence"/>
</dbReference>
<feature type="transmembrane region" description="Helical" evidence="7">
    <location>
        <begin position="500"/>
        <end position="516"/>
    </location>
</feature>
<gene>
    <name evidence="9" type="ORF">Acr_14g0007260</name>
</gene>
<comment type="subcellular location">
    <subcellularLocation>
        <location evidence="1">Membrane</location>
        <topology evidence="1">Multi-pass membrane protein</topology>
    </subcellularLocation>
</comment>
<feature type="transmembrane region" description="Helical" evidence="7">
    <location>
        <begin position="375"/>
        <end position="397"/>
    </location>
</feature>
<keyword evidence="10" id="KW-1185">Reference proteome</keyword>
<accession>A0A7J0FQZ9</accession>
<feature type="region of interest" description="Disordered" evidence="6">
    <location>
        <begin position="529"/>
        <end position="550"/>
    </location>
</feature>
<keyword evidence="4 7" id="KW-1133">Transmembrane helix</keyword>
<feature type="compositionally biased region" description="Polar residues" evidence="6">
    <location>
        <begin position="535"/>
        <end position="550"/>
    </location>
</feature>
<feature type="transmembrane region" description="Helical" evidence="7">
    <location>
        <begin position="302"/>
        <end position="325"/>
    </location>
</feature>
<dbReference type="GO" id="GO:0005886">
    <property type="term" value="C:plasma membrane"/>
    <property type="evidence" value="ECO:0007669"/>
    <property type="project" value="TreeGrafter"/>
</dbReference>
<evidence type="ECO:0000313" key="10">
    <source>
        <dbReference type="Proteomes" id="UP000585474"/>
    </source>
</evidence>
<dbReference type="Gene3D" id="1.20.1740.10">
    <property type="entry name" value="Amino acid/polyamine transporter I"/>
    <property type="match status" value="1"/>
</dbReference>
<comment type="caution">
    <text evidence="9">The sequence shown here is derived from an EMBL/GenBank/DDBJ whole genome shotgun (WGS) entry which is preliminary data.</text>
</comment>
<feature type="domain" description="Cationic amino acid transporter C-terminal" evidence="8">
    <location>
        <begin position="469"/>
        <end position="518"/>
    </location>
</feature>
<dbReference type="PANTHER" id="PTHR43243:SF3">
    <property type="entry name" value="OS04G0543600 PROTEIN"/>
    <property type="match status" value="1"/>
</dbReference>
<keyword evidence="5 7" id="KW-0472">Membrane</keyword>
<feature type="transmembrane region" description="Helical" evidence="7">
    <location>
        <begin position="156"/>
        <end position="174"/>
    </location>
</feature>
<keyword evidence="3 7" id="KW-0812">Transmembrane</keyword>
<feature type="transmembrane region" description="Helical" evidence="7">
    <location>
        <begin position="258"/>
        <end position="282"/>
    </location>
</feature>
<evidence type="ECO:0000256" key="2">
    <source>
        <dbReference type="ARBA" id="ARBA00008572"/>
    </source>
</evidence>
<dbReference type="InterPro" id="IPR002293">
    <property type="entry name" value="AA/rel_permease1"/>
</dbReference>
<evidence type="ECO:0000313" key="9">
    <source>
        <dbReference type="EMBL" id="GFZ01091.1"/>
    </source>
</evidence>
<feature type="transmembrane region" description="Helical" evidence="7">
    <location>
        <begin position="181"/>
        <end position="202"/>
    </location>
</feature>
<feature type="transmembrane region" description="Helical" evidence="7">
    <location>
        <begin position="28"/>
        <end position="48"/>
    </location>
</feature>
<feature type="transmembrane region" description="Helical" evidence="7">
    <location>
        <begin position="214"/>
        <end position="237"/>
    </location>
</feature>
<evidence type="ECO:0000256" key="4">
    <source>
        <dbReference type="ARBA" id="ARBA00022989"/>
    </source>
</evidence>
<feature type="transmembrane region" description="Helical" evidence="7">
    <location>
        <begin position="435"/>
        <end position="454"/>
    </location>
</feature>
<dbReference type="Pfam" id="PF13906">
    <property type="entry name" value="AA_permease_C"/>
    <property type="match status" value="1"/>
</dbReference>
<reference evidence="9 10" key="1">
    <citation type="submission" date="2019-07" db="EMBL/GenBank/DDBJ databases">
        <title>De Novo Assembly of kiwifruit Actinidia rufa.</title>
        <authorList>
            <person name="Sugita-Konishi S."/>
            <person name="Sato K."/>
            <person name="Mori E."/>
            <person name="Abe Y."/>
            <person name="Kisaki G."/>
            <person name="Hamano K."/>
            <person name="Suezawa K."/>
            <person name="Otani M."/>
            <person name="Fukuda T."/>
            <person name="Manabe T."/>
            <person name="Gomi K."/>
            <person name="Tabuchi M."/>
            <person name="Akimitsu K."/>
            <person name="Kataoka I."/>
        </authorList>
    </citation>
    <scope>NUCLEOTIDE SEQUENCE [LARGE SCALE GENOMIC DNA]</scope>
    <source>
        <strain evidence="10">cv. Fuchu</strain>
    </source>
</reference>
<evidence type="ECO:0000256" key="5">
    <source>
        <dbReference type="ARBA" id="ARBA00023136"/>
    </source>
</evidence>
<dbReference type="InterPro" id="IPR029485">
    <property type="entry name" value="CAT_C"/>
</dbReference>
<dbReference type="OrthoDB" id="3900342at2759"/>
<comment type="similarity">
    <text evidence="2">Belongs to the amino acid-polyamine-organocation (APC) superfamily. Cationic amino acid transporter (CAT) (TC 2.A.3.3) family.</text>
</comment>
<evidence type="ECO:0000256" key="6">
    <source>
        <dbReference type="SAM" id="MobiDB-lite"/>
    </source>
</evidence>
<organism evidence="9 10">
    <name type="scientific">Actinidia rufa</name>
    <dbReference type="NCBI Taxonomy" id="165716"/>
    <lineage>
        <taxon>Eukaryota</taxon>
        <taxon>Viridiplantae</taxon>
        <taxon>Streptophyta</taxon>
        <taxon>Embryophyta</taxon>
        <taxon>Tracheophyta</taxon>
        <taxon>Spermatophyta</taxon>
        <taxon>Magnoliopsida</taxon>
        <taxon>eudicotyledons</taxon>
        <taxon>Gunneridae</taxon>
        <taxon>Pentapetalae</taxon>
        <taxon>asterids</taxon>
        <taxon>Ericales</taxon>
        <taxon>Actinidiaceae</taxon>
        <taxon>Actinidia</taxon>
    </lineage>
</organism>
<dbReference type="EMBL" id="BJWL01000014">
    <property type="protein sequence ID" value="GFZ01091.1"/>
    <property type="molecule type" value="Genomic_DNA"/>
</dbReference>
<feature type="transmembrane region" description="Helical" evidence="7">
    <location>
        <begin position="115"/>
        <end position="136"/>
    </location>
</feature>
<dbReference type="PANTHER" id="PTHR43243">
    <property type="entry name" value="INNER MEMBRANE TRANSPORTER YGJI-RELATED"/>
    <property type="match status" value="1"/>
</dbReference>